<sequence>MLFSSIHPPEGLPFTANVRCFISWPFIVLETVLKVLWPFSRVAVLLRALRPVVAPSTSTSLLRTQHDEAPGIGLVDACSILWVNERLHGSFNVCIPIYVNGVKRVMIRFPLPYKVGELAHPGNAAEKLRTEVATYAWIQTNCPDVPITRLWGFSFPGGSTFTELSQAPFLSRLGWYLRGSVAWLLRHPLQSSYVLHPHHHCLSAGYILVDYVDNGQMLSATWQDHHGDDSNRHTLFRDLSCIILSLAQLPFPRIGSLTMNNQGILSLTNRPPTQQLHQLENEGIPTHIPRDRTYETADAYFADVLACNDSRLLHHPNSVLDEPDALAQLPRSPPSALRTVCRGLTSPAHRHGGPLPLALTDLHPSNIFVSPTWHITALTDLERACALPHEMTQPPWRLSAARGIDMVVDDEKTYRERCGEFVDALEEAEEGCAVRLAERMRKDFGGGGETFWYVHALQSFSGAYHVFVQHLRPLYAVVEGADEWGVFDRVVAPYWGKIGDRQGYLDRVRAVFGGKGRGSGEGCGSGEEGRGG</sequence>
<evidence type="ECO:0000313" key="1">
    <source>
        <dbReference type="EMBL" id="KAK3903123.1"/>
    </source>
</evidence>
<organism evidence="1 2">
    <name type="scientific">Staphylotrichum tortipilum</name>
    <dbReference type="NCBI Taxonomy" id="2831512"/>
    <lineage>
        <taxon>Eukaryota</taxon>
        <taxon>Fungi</taxon>
        <taxon>Dikarya</taxon>
        <taxon>Ascomycota</taxon>
        <taxon>Pezizomycotina</taxon>
        <taxon>Sordariomycetes</taxon>
        <taxon>Sordariomycetidae</taxon>
        <taxon>Sordariales</taxon>
        <taxon>Chaetomiaceae</taxon>
        <taxon>Staphylotrichum</taxon>
    </lineage>
</organism>
<dbReference type="InterPro" id="IPR051678">
    <property type="entry name" value="AGP_Transferase"/>
</dbReference>
<reference evidence="1" key="1">
    <citation type="journal article" date="2023" name="Mol. Phylogenet. Evol.">
        <title>Genome-scale phylogeny and comparative genomics of the fungal order Sordariales.</title>
        <authorList>
            <person name="Hensen N."/>
            <person name="Bonometti L."/>
            <person name="Westerberg I."/>
            <person name="Brannstrom I.O."/>
            <person name="Guillou S."/>
            <person name="Cros-Aarteil S."/>
            <person name="Calhoun S."/>
            <person name="Haridas S."/>
            <person name="Kuo A."/>
            <person name="Mondo S."/>
            <person name="Pangilinan J."/>
            <person name="Riley R."/>
            <person name="LaButti K."/>
            <person name="Andreopoulos B."/>
            <person name="Lipzen A."/>
            <person name="Chen C."/>
            <person name="Yan M."/>
            <person name="Daum C."/>
            <person name="Ng V."/>
            <person name="Clum A."/>
            <person name="Steindorff A."/>
            <person name="Ohm R.A."/>
            <person name="Martin F."/>
            <person name="Silar P."/>
            <person name="Natvig D.O."/>
            <person name="Lalanne C."/>
            <person name="Gautier V."/>
            <person name="Ament-Velasquez S.L."/>
            <person name="Kruys A."/>
            <person name="Hutchinson M.I."/>
            <person name="Powell A.J."/>
            <person name="Barry K."/>
            <person name="Miller A.N."/>
            <person name="Grigoriev I.V."/>
            <person name="Debuchy R."/>
            <person name="Gladieux P."/>
            <person name="Hiltunen Thoren M."/>
            <person name="Johannesson H."/>
        </authorList>
    </citation>
    <scope>NUCLEOTIDE SEQUENCE</scope>
    <source>
        <strain evidence="1">CBS 103.79</strain>
    </source>
</reference>
<comment type="caution">
    <text evidence="1">The sequence shown here is derived from an EMBL/GenBank/DDBJ whole genome shotgun (WGS) entry which is preliminary data.</text>
</comment>
<accession>A0AAN6RUL6</accession>
<evidence type="ECO:0000313" key="2">
    <source>
        <dbReference type="Proteomes" id="UP001303889"/>
    </source>
</evidence>
<dbReference type="EMBL" id="MU855468">
    <property type="protein sequence ID" value="KAK3903123.1"/>
    <property type="molecule type" value="Genomic_DNA"/>
</dbReference>
<gene>
    <name evidence="1" type="ORF">C8A05DRAFT_14910</name>
</gene>
<dbReference type="PANTHER" id="PTHR21310">
    <property type="entry name" value="AMINOGLYCOSIDE PHOSPHOTRANSFERASE-RELATED-RELATED"/>
    <property type="match status" value="1"/>
</dbReference>
<name>A0AAN6RUL6_9PEZI</name>
<dbReference type="SUPFAM" id="SSF56112">
    <property type="entry name" value="Protein kinase-like (PK-like)"/>
    <property type="match status" value="1"/>
</dbReference>
<proteinExistence type="predicted"/>
<keyword evidence="2" id="KW-1185">Reference proteome</keyword>
<dbReference type="AlphaFoldDB" id="A0AAN6RUL6"/>
<dbReference type="Proteomes" id="UP001303889">
    <property type="component" value="Unassembled WGS sequence"/>
</dbReference>
<reference evidence="1" key="2">
    <citation type="submission" date="2023-05" db="EMBL/GenBank/DDBJ databases">
        <authorList>
            <consortium name="Lawrence Berkeley National Laboratory"/>
            <person name="Steindorff A."/>
            <person name="Hensen N."/>
            <person name="Bonometti L."/>
            <person name="Westerberg I."/>
            <person name="Brannstrom I.O."/>
            <person name="Guillou S."/>
            <person name="Cros-Aarteil S."/>
            <person name="Calhoun S."/>
            <person name="Haridas S."/>
            <person name="Kuo A."/>
            <person name="Mondo S."/>
            <person name="Pangilinan J."/>
            <person name="Riley R."/>
            <person name="Labutti K."/>
            <person name="Andreopoulos B."/>
            <person name="Lipzen A."/>
            <person name="Chen C."/>
            <person name="Yanf M."/>
            <person name="Daum C."/>
            <person name="Ng V."/>
            <person name="Clum A."/>
            <person name="Ohm R."/>
            <person name="Martin F."/>
            <person name="Silar P."/>
            <person name="Natvig D."/>
            <person name="Lalanne C."/>
            <person name="Gautier V."/>
            <person name="Ament-Velasquez S.L."/>
            <person name="Kruys A."/>
            <person name="Hutchinson M.I."/>
            <person name="Powell A.J."/>
            <person name="Barry K."/>
            <person name="Miller A.N."/>
            <person name="Grigoriev I.V."/>
            <person name="Debuchy R."/>
            <person name="Gladieux P."/>
            <person name="Thoren M.H."/>
            <person name="Johannesson H."/>
        </authorList>
    </citation>
    <scope>NUCLEOTIDE SEQUENCE</scope>
    <source>
        <strain evidence="1">CBS 103.79</strain>
    </source>
</reference>
<dbReference type="InterPro" id="IPR011009">
    <property type="entry name" value="Kinase-like_dom_sf"/>
</dbReference>
<protein>
    <recommendedName>
        <fullName evidence="3">Aminoglycoside phosphotransferase domain-containing protein</fullName>
    </recommendedName>
</protein>
<dbReference type="PANTHER" id="PTHR21310:SF37">
    <property type="entry name" value="AMINOGLYCOSIDE PHOSPHOTRANSFERASE DOMAIN-CONTAINING PROTEIN"/>
    <property type="match status" value="1"/>
</dbReference>
<evidence type="ECO:0008006" key="3">
    <source>
        <dbReference type="Google" id="ProtNLM"/>
    </source>
</evidence>